<gene>
    <name evidence="2" type="ORF">BCF55_1827</name>
</gene>
<comment type="caution">
    <text evidence="2">The sequence shown here is derived from an EMBL/GenBank/DDBJ whole genome shotgun (WGS) entry which is preliminary data.</text>
</comment>
<name>A0A497XRA5_9AQUI</name>
<feature type="domain" description="PIN" evidence="1">
    <location>
        <begin position="3"/>
        <end position="126"/>
    </location>
</feature>
<sequence>MKLLDTGVLLEFFSGSEEEVDKIDALFREMEKQKEKLLVTEEVVLELVYYLEQVYGWEREVVADVVNTVLLDSLFSVENRDVVQRAVKLYSSSKLSFLDSLKSAKAKKRKVKEVLSFNRRFEKAGFKLISP</sequence>
<dbReference type="EMBL" id="RCCJ01000001">
    <property type="protein sequence ID" value="RLJ71525.1"/>
    <property type="molecule type" value="Genomic_DNA"/>
</dbReference>
<protein>
    <submittedName>
        <fullName evidence="2">Putative nucleic-acid-binding protein</fullName>
    </submittedName>
</protein>
<accession>A0A497XRA5</accession>
<dbReference type="Gene3D" id="3.40.50.1010">
    <property type="entry name" value="5'-nuclease"/>
    <property type="match status" value="1"/>
</dbReference>
<dbReference type="Pfam" id="PF01850">
    <property type="entry name" value="PIN"/>
    <property type="match status" value="1"/>
</dbReference>
<evidence type="ECO:0000259" key="1">
    <source>
        <dbReference type="Pfam" id="PF01850"/>
    </source>
</evidence>
<proteinExistence type="predicted"/>
<organism evidence="2 3">
    <name type="scientific">Hydrogenivirga caldilitoris</name>
    <dbReference type="NCBI Taxonomy" id="246264"/>
    <lineage>
        <taxon>Bacteria</taxon>
        <taxon>Pseudomonadati</taxon>
        <taxon>Aquificota</taxon>
        <taxon>Aquificia</taxon>
        <taxon>Aquificales</taxon>
        <taxon>Aquificaceae</taxon>
        <taxon>Hydrogenivirga</taxon>
    </lineage>
</organism>
<dbReference type="SUPFAM" id="SSF88723">
    <property type="entry name" value="PIN domain-like"/>
    <property type="match status" value="1"/>
</dbReference>
<dbReference type="PANTHER" id="PTHR38826">
    <property type="entry name" value="RIBONUCLEASE VAPC13"/>
    <property type="match status" value="1"/>
</dbReference>
<dbReference type="InterPro" id="IPR002716">
    <property type="entry name" value="PIN_dom"/>
</dbReference>
<evidence type="ECO:0000313" key="3">
    <source>
        <dbReference type="Proteomes" id="UP000267841"/>
    </source>
</evidence>
<dbReference type="InterPro" id="IPR052106">
    <property type="entry name" value="PINc/VapC_TA"/>
</dbReference>
<dbReference type="RefSeq" id="WP_121012967.1">
    <property type="nucleotide sequence ID" value="NZ_RCCJ01000001.1"/>
</dbReference>
<dbReference type="AlphaFoldDB" id="A0A497XRA5"/>
<evidence type="ECO:0000313" key="2">
    <source>
        <dbReference type="EMBL" id="RLJ71525.1"/>
    </source>
</evidence>
<dbReference type="Proteomes" id="UP000267841">
    <property type="component" value="Unassembled WGS sequence"/>
</dbReference>
<reference evidence="2 3" key="1">
    <citation type="submission" date="2018-10" db="EMBL/GenBank/DDBJ databases">
        <title>Genomic Encyclopedia of Archaeal and Bacterial Type Strains, Phase II (KMG-II): from individual species to whole genera.</title>
        <authorList>
            <person name="Goeker M."/>
        </authorList>
    </citation>
    <scope>NUCLEOTIDE SEQUENCE [LARGE SCALE GENOMIC DNA]</scope>
    <source>
        <strain evidence="2 3">DSM 16510</strain>
    </source>
</reference>
<dbReference type="InterPro" id="IPR029060">
    <property type="entry name" value="PIN-like_dom_sf"/>
</dbReference>
<keyword evidence="3" id="KW-1185">Reference proteome</keyword>
<dbReference type="OrthoDB" id="15405at2"/>
<dbReference type="PANTHER" id="PTHR38826:SF5">
    <property type="entry name" value="RIBONUCLEASE VAPC13"/>
    <property type="match status" value="1"/>
</dbReference>